<reference evidence="2" key="2">
    <citation type="journal article" date="2015" name="Fish Shellfish Immunol.">
        <title>Early steps in the European eel (Anguilla anguilla)-Vibrio vulnificus interaction in the gills: Role of the RtxA13 toxin.</title>
        <authorList>
            <person name="Callol A."/>
            <person name="Pajuelo D."/>
            <person name="Ebbesson L."/>
            <person name="Teles M."/>
            <person name="MacKenzie S."/>
            <person name="Amaro C."/>
        </authorList>
    </citation>
    <scope>NUCLEOTIDE SEQUENCE</scope>
</reference>
<sequence>MLKDNQFSPWRLSVPKEETQ</sequence>
<proteinExistence type="predicted"/>
<dbReference type="AlphaFoldDB" id="A0A0E9QIB1"/>
<dbReference type="EMBL" id="GBXM01092482">
    <property type="protein sequence ID" value="JAH16095.1"/>
    <property type="molecule type" value="Transcribed_RNA"/>
</dbReference>
<organism evidence="2">
    <name type="scientific">Anguilla anguilla</name>
    <name type="common">European freshwater eel</name>
    <name type="synonym">Muraena anguilla</name>
    <dbReference type="NCBI Taxonomy" id="7936"/>
    <lineage>
        <taxon>Eukaryota</taxon>
        <taxon>Metazoa</taxon>
        <taxon>Chordata</taxon>
        <taxon>Craniata</taxon>
        <taxon>Vertebrata</taxon>
        <taxon>Euteleostomi</taxon>
        <taxon>Actinopterygii</taxon>
        <taxon>Neopterygii</taxon>
        <taxon>Teleostei</taxon>
        <taxon>Anguilliformes</taxon>
        <taxon>Anguillidae</taxon>
        <taxon>Anguilla</taxon>
    </lineage>
</organism>
<protein>
    <submittedName>
        <fullName evidence="2">Uncharacterized protein</fullName>
    </submittedName>
</protein>
<name>A0A0E9QIB1_ANGAN</name>
<evidence type="ECO:0000256" key="1">
    <source>
        <dbReference type="SAM" id="MobiDB-lite"/>
    </source>
</evidence>
<reference evidence="2" key="1">
    <citation type="submission" date="2014-11" db="EMBL/GenBank/DDBJ databases">
        <authorList>
            <person name="Amaro Gonzalez C."/>
        </authorList>
    </citation>
    <scope>NUCLEOTIDE SEQUENCE</scope>
</reference>
<feature type="region of interest" description="Disordered" evidence="1">
    <location>
        <begin position="1"/>
        <end position="20"/>
    </location>
</feature>
<evidence type="ECO:0000313" key="2">
    <source>
        <dbReference type="EMBL" id="JAH16095.1"/>
    </source>
</evidence>
<accession>A0A0E9QIB1</accession>